<proteinExistence type="predicted"/>
<evidence type="ECO:0000313" key="3">
    <source>
        <dbReference type="Proteomes" id="UP000237662"/>
    </source>
</evidence>
<feature type="signal peptide" evidence="1">
    <location>
        <begin position="1"/>
        <end position="25"/>
    </location>
</feature>
<reference evidence="2 3" key="1">
    <citation type="submission" date="2018-02" db="EMBL/GenBank/DDBJ databases">
        <title>Genomic Encyclopedia of Archaeal and Bacterial Type Strains, Phase II (KMG-II): from individual species to whole genera.</title>
        <authorList>
            <person name="Goeker M."/>
        </authorList>
    </citation>
    <scope>NUCLEOTIDE SEQUENCE [LARGE SCALE GENOMIC DNA]</scope>
    <source>
        <strain evidence="2 3">DSM 29526</strain>
    </source>
</reference>
<dbReference type="NCBIfam" id="NF041518">
    <property type="entry name" value="choice_anch_Q"/>
    <property type="match status" value="1"/>
</dbReference>
<accession>A0A2S6I8X4</accession>
<dbReference type="SMART" id="SM00710">
    <property type="entry name" value="PbH1"/>
    <property type="match status" value="16"/>
</dbReference>
<keyword evidence="3" id="KW-1185">Reference proteome</keyword>
<keyword evidence="1" id="KW-0732">Signal</keyword>
<evidence type="ECO:0000256" key="1">
    <source>
        <dbReference type="SAM" id="SignalP"/>
    </source>
</evidence>
<dbReference type="EMBL" id="PTJC01000005">
    <property type="protein sequence ID" value="PPK87950.1"/>
    <property type="molecule type" value="Genomic_DNA"/>
</dbReference>
<dbReference type="Gene3D" id="2.160.20.20">
    <property type="match status" value="1"/>
</dbReference>
<dbReference type="InterPro" id="IPR011050">
    <property type="entry name" value="Pectin_lyase_fold/virulence"/>
</dbReference>
<dbReference type="InterPro" id="IPR012334">
    <property type="entry name" value="Pectin_lyas_fold"/>
</dbReference>
<dbReference type="OrthoDB" id="1140572at2"/>
<evidence type="ECO:0000313" key="2">
    <source>
        <dbReference type="EMBL" id="PPK87950.1"/>
    </source>
</evidence>
<dbReference type="PANTHER" id="PTHR34720">
    <property type="entry name" value="MICROCYSTIN DEPENDENT PROTEIN"/>
    <property type="match status" value="1"/>
</dbReference>
<feature type="chain" id="PRO_5015398583" evidence="1">
    <location>
        <begin position="26"/>
        <end position="1342"/>
    </location>
</feature>
<dbReference type="InterPro" id="IPR012332">
    <property type="entry name" value="Autotransporter_pectin_lyase_C"/>
</dbReference>
<protein>
    <submittedName>
        <fullName evidence="2">Putative secreted protein (Por secretion system target)</fullName>
    </submittedName>
</protein>
<dbReference type="InterPro" id="IPR006626">
    <property type="entry name" value="PbH1"/>
</dbReference>
<dbReference type="Gene3D" id="2.160.20.10">
    <property type="entry name" value="Single-stranded right-handed beta-helix, Pectin lyase-like"/>
    <property type="match status" value="1"/>
</dbReference>
<dbReference type="PANTHER" id="PTHR34720:SF9">
    <property type="entry name" value="BLR4714 PROTEIN"/>
    <property type="match status" value="1"/>
</dbReference>
<dbReference type="NCBIfam" id="TIGR04183">
    <property type="entry name" value="Por_Secre_tail"/>
    <property type="match status" value="1"/>
</dbReference>
<sequence length="1342" mass="133656">MQHNYHFKFLFVALLGLCTGPVLYAATITVTSTADTGEGSLRAAVMMAAAGDEIVFAPQTNGQSIGLMSVIEIRKDLIIRGNGRKVTMIDGNRMSRAFSVLSGATVMMYDLLIKNGREFIGGGLRVRAGATLKLYGVQVDGCEAFGARFDRGGGAVYNQGNFYMTNSVLSNNTALGRQGSGGAIFNAPGGMLEIAYSWIRDNQANRAGGGIEDASGSGSTVTITESNINTNTVFDAPGNGGGIHIGSDGDVTIVGGTVDQNKAGAEGGGIWNGAGTLTVSNTLVRMNEAMGDEADQGGGGLYNNGNGTIILKDNARVMNNKATGTSGSGGGILNNTGATLLVTNSQVSGNEANRAGGGIEDASGSGSPFTITDSKVNQNVVFDAPGNGGGIHIGGDGSLTVDGGTVNENTAGAEGGGIWNNTGTLTVKGNASIFGNVALGDEADQGGGGLYNNGGGTIVVSENVQILENKATGLAGSGGGILNNTGATLNIYDSRIAGNEANRAGGGIEDASGSSSAFTIVNAKITDNVVYDAPGNGGGIHIGGDGSLSVTGGTVNDNTAGAEGGGIWNNTGTLAISGTEIRGNVALGNDADQGGGGLYNNGGGTIILTDGVLVEGNKATGTAGSGGGILNNVGATLDITNARIALNEANRAGGGIEDASGSGSLVTITDSKINDNVVFTAPGNGGGIHIGSDGDLTITNSTVDMNKAGAEGGGIWNGAGTLTVRNTLLRMNQALGDEADQGGGGLYNNGDGTIVLENNVRILDNKATGASGSGGGILNNTGATLTIADSRIAGNEANRAGGGLEDASGSPSMVTITNTDFADNRVNFAPGNGGAVHVGGDGSLTITGGKVSGNSAGQEGGGLWNSVGTMKVTGVEFYENVAEGDDADDGGGALFNNGGTMIVEDAYVHHNLATGAAGSGGGLFSTGGSVTVTGGEFATNQSNRAGGAVEIVDGSYTSMDVVYDGNVTGNAPGNGGAFHVTGMMSTVDFTGGSVINNVAANEGGGLWNQAGTMMSVTSVSILGNTVTNPGTVQTRVAGAGVFNNGGILDIVSSTIANNALTGGGLVGGGGIANNTGGTLTVMQSTVSGNKGGVTGGGVANDGTVEIVNTTITDNTALAGGGYAQATPYATLTITGSIVADNEAIKAPDFASAFSTVNSGGFNLIGTDVLNQFPATDTDKEGMSADLMPLADNGGMTMTHAPNCTSPVIDMGDPDDNGPDQLGQPVFGGTRDIGSFEKQSPCYGTDPALAKQLDRSSEAVLATDQVSVFPNPAANDHLNVIMPRDFEGDVFLRIIGSDGRSHDVKTTQSPRYRLDLSGFSVGAYTLQVTNGAERQTVRFIIAR</sequence>
<dbReference type="InterPro" id="IPR059226">
    <property type="entry name" value="Choice_anch_Q_dom"/>
</dbReference>
<dbReference type="Proteomes" id="UP000237662">
    <property type="component" value="Unassembled WGS sequence"/>
</dbReference>
<dbReference type="SUPFAM" id="SSF51126">
    <property type="entry name" value="Pectin lyase-like"/>
    <property type="match status" value="6"/>
</dbReference>
<organism evidence="2 3">
    <name type="scientific">Neolewinella xylanilytica</name>
    <dbReference type="NCBI Taxonomy" id="1514080"/>
    <lineage>
        <taxon>Bacteria</taxon>
        <taxon>Pseudomonadati</taxon>
        <taxon>Bacteroidota</taxon>
        <taxon>Saprospiria</taxon>
        <taxon>Saprospirales</taxon>
        <taxon>Lewinellaceae</taxon>
        <taxon>Neolewinella</taxon>
    </lineage>
</organism>
<comment type="caution">
    <text evidence="2">The sequence shown here is derived from an EMBL/GenBank/DDBJ whole genome shotgun (WGS) entry which is preliminary data.</text>
</comment>
<dbReference type="RefSeq" id="WP_104418528.1">
    <property type="nucleotide sequence ID" value="NZ_PTJC01000005.1"/>
</dbReference>
<gene>
    <name evidence="2" type="ORF">CLV84_0909</name>
</gene>
<dbReference type="InterPro" id="IPR026444">
    <property type="entry name" value="Secre_tail"/>
</dbReference>
<name>A0A2S6I8X4_9BACT</name>